<dbReference type="Proteomes" id="UP001152888">
    <property type="component" value="Unassembled WGS sequence"/>
</dbReference>
<proteinExistence type="predicted"/>
<dbReference type="EMBL" id="CAKOFQ010008385">
    <property type="protein sequence ID" value="CAH2013885.1"/>
    <property type="molecule type" value="Genomic_DNA"/>
</dbReference>
<evidence type="ECO:0000313" key="2">
    <source>
        <dbReference type="Proteomes" id="UP001152888"/>
    </source>
</evidence>
<organism evidence="1 2">
    <name type="scientific">Acanthoscelides obtectus</name>
    <name type="common">Bean weevil</name>
    <name type="synonym">Bruchus obtectus</name>
    <dbReference type="NCBI Taxonomy" id="200917"/>
    <lineage>
        <taxon>Eukaryota</taxon>
        <taxon>Metazoa</taxon>
        <taxon>Ecdysozoa</taxon>
        <taxon>Arthropoda</taxon>
        <taxon>Hexapoda</taxon>
        <taxon>Insecta</taxon>
        <taxon>Pterygota</taxon>
        <taxon>Neoptera</taxon>
        <taxon>Endopterygota</taxon>
        <taxon>Coleoptera</taxon>
        <taxon>Polyphaga</taxon>
        <taxon>Cucujiformia</taxon>
        <taxon>Chrysomeloidea</taxon>
        <taxon>Chrysomelidae</taxon>
        <taxon>Bruchinae</taxon>
        <taxon>Bruchini</taxon>
        <taxon>Acanthoscelides</taxon>
    </lineage>
</organism>
<evidence type="ECO:0000313" key="1">
    <source>
        <dbReference type="EMBL" id="CAH2013885.1"/>
    </source>
</evidence>
<gene>
    <name evidence="1" type="ORF">ACAOBT_LOCUS33731</name>
</gene>
<reference evidence="1" key="1">
    <citation type="submission" date="2022-03" db="EMBL/GenBank/DDBJ databases">
        <authorList>
            <person name="Sayadi A."/>
        </authorList>
    </citation>
    <scope>NUCLEOTIDE SEQUENCE</scope>
</reference>
<dbReference type="PANTHER" id="PTHR31511:SF12">
    <property type="entry name" value="RHO TERMINATION FACTOR N-TERMINAL DOMAIN-CONTAINING PROTEIN"/>
    <property type="match status" value="1"/>
</dbReference>
<sequence length="236" mass="26435">MNKKKKKTAEIASATSESAKMVVIKPSDATETPKNRWAIETILFAEVNINKFSPFGGSSYIKLPHFIEKKNAIINVQNKDEYCFAWAVTSALMPAHAHASQTSSYPHFSTILNVDGITFPANLKDISVFEKNNAISINVYGLENIIKNEVVKFALYRGEDASKKFITKLEADLKFLYFKYMKDVTPIIPLTSDEQNEFDIATICNICEKPFSGEDIKVRDHCHITGKERSGAANSK</sequence>
<name>A0A9P0MI91_ACAOB</name>
<comment type="caution">
    <text evidence="1">The sequence shown here is derived from an EMBL/GenBank/DDBJ whole genome shotgun (WGS) entry which is preliminary data.</text>
</comment>
<protein>
    <submittedName>
        <fullName evidence="1">Uncharacterized protein</fullName>
    </submittedName>
</protein>
<dbReference type="PANTHER" id="PTHR31511">
    <property type="entry name" value="PROTEIN CBG23764"/>
    <property type="match status" value="1"/>
</dbReference>
<accession>A0A9P0MI91</accession>
<dbReference type="AlphaFoldDB" id="A0A9P0MI91"/>
<dbReference type="OrthoDB" id="2419425at2759"/>
<keyword evidence="2" id="KW-1185">Reference proteome</keyword>